<keyword evidence="1" id="KW-0732">Signal</keyword>
<proteinExistence type="predicted"/>
<feature type="signal peptide" evidence="1">
    <location>
        <begin position="1"/>
        <end position="18"/>
    </location>
</feature>
<evidence type="ECO:0000256" key="1">
    <source>
        <dbReference type="SAM" id="SignalP"/>
    </source>
</evidence>
<keyword evidence="3" id="KW-1185">Reference proteome</keyword>
<feature type="chain" id="PRO_5047170794" description="DKNYY family protein" evidence="1">
    <location>
        <begin position="19"/>
        <end position="462"/>
    </location>
</feature>
<evidence type="ECO:0008006" key="4">
    <source>
        <dbReference type="Google" id="ProtNLM"/>
    </source>
</evidence>
<comment type="caution">
    <text evidence="2">The sequence shown here is derived from an EMBL/GenBank/DDBJ whole genome shotgun (WGS) entry which is preliminary data.</text>
</comment>
<evidence type="ECO:0000313" key="2">
    <source>
        <dbReference type="EMBL" id="MBE8725763.1"/>
    </source>
</evidence>
<protein>
    <recommendedName>
        <fullName evidence="4">DKNYY family protein</fullName>
    </recommendedName>
</protein>
<accession>A0ABR9TK65</accession>
<name>A0ABR9TK65_9FLAO</name>
<gene>
    <name evidence="2" type="ORF">C4F50_12480</name>
</gene>
<dbReference type="EMBL" id="PRDM01000002">
    <property type="protein sequence ID" value="MBE8725763.1"/>
    <property type="molecule type" value="Genomic_DNA"/>
</dbReference>
<sequence>MKNKLFFILFVFAAFSHAQNKVSDIFNSDYCQVNSSVLYFYKIEKRGFTQRRCIFSSNKLYAYATEKVDSMEKKNYDTMEAIKVADIDDNFDLVKEFKDKVYGVKQSYWKYFYFLKNDSVLVCKVLRKGKVWQLEKEKEAEIKKIILANNKIIYWSSQLGLIYKKNNEIKTSLLGLISYYNDRSAAFFIKDKNEVDMSTGYFETGKYILKVTKGDHYTVFKDNQKILEDIPLKYYNNKQFITIDDKTLKFYNSDFALDSSFIYRDINQAADNIEILTDNKIKKFDTRLFTNTSYGDEFLGCGTVTYHLLSIKRNRIREVTDAQMTYGYRSPPRNIFINSKIKFDSLLFVSRQKTMDYSVNGGFDDRIILIKNKKEGLYTFKQKNDTITLKEIVPIKFNKIYLLNGFLIVNKKEQVDFYDECFKENKMRFTNIDFFSYNYVRYKKKDQTQGWMNRKGILFDDL</sequence>
<dbReference type="Proteomes" id="UP000640614">
    <property type="component" value="Unassembled WGS sequence"/>
</dbReference>
<organism evidence="2 3">
    <name type="scientific">Flavobacterium hungaricum</name>
    <dbReference type="NCBI Taxonomy" id="2082725"/>
    <lineage>
        <taxon>Bacteria</taxon>
        <taxon>Pseudomonadati</taxon>
        <taxon>Bacteroidota</taxon>
        <taxon>Flavobacteriia</taxon>
        <taxon>Flavobacteriales</taxon>
        <taxon>Flavobacteriaceae</taxon>
        <taxon>Flavobacterium</taxon>
    </lineage>
</organism>
<reference evidence="2 3" key="1">
    <citation type="submission" date="2018-07" db="EMBL/GenBank/DDBJ databases">
        <title>Genome assembly of strain KB82.</title>
        <authorList>
            <person name="Kukolya J."/>
            <person name="Horvath B."/>
            <person name="Nagy I."/>
            <person name="Toth A."/>
        </authorList>
    </citation>
    <scope>NUCLEOTIDE SEQUENCE [LARGE SCALE GENOMIC DNA]</scope>
    <source>
        <strain evidence="2 3">Kb82</strain>
    </source>
</reference>
<evidence type="ECO:0000313" key="3">
    <source>
        <dbReference type="Proteomes" id="UP000640614"/>
    </source>
</evidence>